<dbReference type="InterPro" id="IPR036291">
    <property type="entry name" value="NAD(P)-bd_dom_sf"/>
</dbReference>
<dbReference type="Proteomes" id="UP000799539">
    <property type="component" value="Unassembled WGS sequence"/>
</dbReference>
<comment type="pathway">
    <text evidence="3">Amino-acid biosynthesis; L-lysine biosynthesis via AAA pathway; L-lysine from L-alpha-aminoadipate (fungal route): step 1/3.</text>
</comment>
<dbReference type="Gene3D" id="3.30.300.30">
    <property type="match status" value="1"/>
</dbReference>
<evidence type="ECO:0000313" key="21">
    <source>
        <dbReference type="Proteomes" id="UP000799539"/>
    </source>
</evidence>
<dbReference type="InterPro" id="IPR013120">
    <property type="entry name" value="FAR_NAD-bd"/>
</dbReference>
<accession>A0A6A6FCB9</accession>
<evidence type="ECO:0000256" key="12">
    <source>
        <dbReference type="ARBA" id="ARBA00023154"/>
    </source>
</evidence>
<evidence type="ECO:0000256" key="8">
    <source>
        <dbReference type="ARBA" id="ARBA00022553"/>
    </source>
</evidence>
<dbReference type="InterPro" id="IPR014397">
    <property type="entry name" value="Lys2"/>
</dbReference>
<dbReference type="Pfam" id="PF00501">
    <property type="entry name" value="AMP-binding"/>
    <property type="match status" value="1"/>
</dbReference>
<evidence type="ECO:0000256" key="9">
    <source>
        <dbReference type="ARBA" id="ARBA00022605"/>
    </source>
</evidence>
<dbReference type="InterPro" id="IPR042099">
    <property type="entry name" value="ANL_N_sf"/>
</dbReference>
<protein>
    <recommendedName>
        <fullName evidence="14">Alpha-aminoadipate reductase</fullName>
        <ecNumber evidence="6">1.2.1.31</ecNumber>
        <ecNumber evidence="5">1.2.1.95</ecNumber>
    </recommendedName>
    <alternativeName>
        <fullName evidence="13">L-aminoadipate-semialdehyde dehydrogenase</fullName>
    </alternativeName>
</protein>
<dbReference type="PANTHER" id="PTHR44845">
    <property type="entry name" value="CARRIER DOMAIN-CONTAINING PROTEIN"/>
    <property type="match status" value="1"/>
</dbReference>
<keyword evidence="21" id="KW-1185">Reference proteome</keyword>
<reference evidence="20" key="1">
    <citation type="journal article" date="2020" name="Stud. Mycol.">
        <title>101 Dothideomycetes genomes: a test case for predicting lifestyles and emergence of pathogens.</title>
        <authorList>
            <person name="Haridas S."/>
            <person name="Albert R."/>
            <person name="Binder M."/>
            <person name="Bloem J."/>
            <person name="Labutti K."/>
            <person name="Salamov A."/>
            <person name="Andreopoulos B."/>
            <person name="Baker S."/>
            <person name="Barry K."/>
            <person name="Bills G."/>
            <person name="Bluhm B."/>
            <person name="Cannon C."/>
            <person name="Castanera R."/>
            <person name="Culley D."/>
            <person name="Daum C."/>
            <person name="Ezra D."/>
            <person name="Gonzalez J."/>
            <person name="Henrissat B."/>
            <person name="Kuo A."/>
            <person name="Liang C."/>
            <person name="Lipzen A."/>
            <person name="Lutzoni F."/>
            <person name="Magnuson J."/>
            <person name="Mondo S."/>
            <person name="Nolan M."/>
            <person name="Ohm R."/>
            <person name="Pangilinan J."/>
            <person name="Park H.-J."/>
            <person name="Ramirez L."/>
            <person name="Alfaro M."/>
            <person name="Sun H."/>
            <person name="Tritt A."/>
            <person name="Yoshinaga Y."/>
            <person name="Zwiers L.-H."/>
            <person name="Turgeon B."/>
            <person name="Goodwin S."/>
            <person name="Spatafora J."/>
            <person name="Crous P."/>
            <person name="Grigoriev I."/>
        </authorList>
    </citation>
    <scope>NUCLEOTIDE SEQUENCE</scope>
    <source>
        <strain evidence="20">SCOH1-5</strain>
    </source>
</reference>
<comment type="catalytic activity">
    <reaction evidence="16">
        <text>(S)-2-amino-6-oxohexanoate + NAD(+) + H2O = L-2-aminoadipate + NADH + 2 H(+)</text>
        <dbReference type="Rhea" id="RHEA:12308"/>
        <dbReference type="ChEBI" id="CHEBI:15377"/>
        <dbReference type="ChEBI" id="CHEBI:15378"/>
        <dbReference type="ChEBI" id="CHEBI:57540"/>
        <dbReference type="ChEBI" id="CHEBI:57945"/>
        <dbReference type="ChEBI" id="CHEBI:58321"/>
        <dbReference type="ChEBI" id="CHEBI:58672"/>
        <dbReference type="EC" id="1.2.1.31"/>
    </reaction>
</comment>
<evidence type="ECO:0000256" key="13">
    <source>
        <dbReference type="ARBA" id="ARBA00031335"/>
    </source>
</evidence>
<gene>
    <name evidence="20" type="ORF">CERZMDRAFT_98791</name>
</gene>
<comment type="function">
    <text evidence="2">Catalyzes the activation of alpha-aminoadipate by ATP-dependent adenylation and the reduction of activated alpha-aminoadipate by NADPH. The activated alpha-aminoadipate is bound to the phosphopantheinyl group of the enzyme itself before it is reduced to (S)-2-amino-6-oxohexanoate.</text>
</comment>
<organism evidence="20 21">
    <name type="scientific">Cercospora zeae-maydis SCOH1-5</name>
    <dbReference type="NCBI Taxonomy" id="717836"/>
    <lineage>
        <taxon>Eukaryota</taxon>
        <taxon>Fungi</taxon>
        <taxon>Dikarya</taxon>
        <taxon>Ascomycota</taxon>
        <taxon>Pezizomycotina</taxon>
        <taxon>Dothideomycetes</taxon>
        <taxon>Dothideomycetidae</taxon>
        <taxon>Mycosphaerellales</taxon>
        <taxon>Mycosphaerellaceae</taxon>
        <taxon>Cercospora</taxon>
    </lineage>
</organism>
<comment type="cofactor">
    <cofactor evidence="1">
        <name>pantetheine 4'-phosphate</name>
        <dbReference type="ChEBI" id="CHEBI:47942"/>
    </cofactor>
</comment>
<dbReference type="SUPFAM" id="SSF56801">
    <property type="entry name" value="Acetyl-CoA synthetase-like"/>
    <property type="match status" value="1"/>
</dbReference>
<evidence type="ECO:0000256" key="14">
    <source>
        <dbReference type="ARBA" id="ARBA00032195"/>
    </source>
</evidence>
<evidence type="ECO:0000256" key="4">
    <source>
        <dbReference type="ARBA" id="ARBA00006432"/>
    </source>
</evidence>
<evidence type="ECO:0000256" key="7">
    <source>
        <dbReference type="ARBA" id="ARBA00022450"/>
    </source>
</evidence>
<keyword evidence="7" id="KW-0596">Phosphopantetheine</keyword>
<evidence type="ECO:0000256" key="11">
    <source>
        <dbReference type="ARBA" id="ARBA00023002"/>
    </source>
</evidence>
<evidence type="ECO:0000256" key="10">
    <source>
        <dbReference type="ARBA" id="ARBA00022857"/>
    </source>
</evidence>
<dbReference type="NCBIfam" id="TIGR01746">
    <property type="entry name" value="Thioester-redct"/>
    <property type="match status" value="1"/>
</dbReference>
<dbReference type="Gene3D" id="3.40.50.720">
    <property type="entry name" value="NAD(P)-binding Rossmann-like Domain"/>
    <property type="match status" value="1"/>
</dbReference>
<dbReference type="UniPathway" id="UPA00033">
    <property type="reaction ID" value="UER00032"/>
</dbReference>
<evidence type="ECO:0000256" key="5">
    <source>
        <dbReference type="ARBA" id="ARBA00012913"/>
    </source>
</evidence>
<dbReference type="InterPro" id="IPR036736">
    <property type="entry name" value="ACP-like_sf"/>
</dbReference>
<dbReference type="InterPro" id="IPR010080">
    <property type="entry name" value="Thioester_reductase-like_dom"/>
</dbReference>
<dbReference type="EC" id="1.2.1.95" evidence="5"/>
<evidence type="ECO:0000313" key="20">
    <source>
        <dbReference type="EMBL" id="KAF2211056.1"/>
    </source>
</evidence>
<dbReference type="CDD" id="cd05235">
    <property type="entry name" value="SDR_e1"/>
    <property type="match status" value="1"/>
</dbReference>
<evidence type="ECO:0000256" key="16">
    <source>
        <dbReference type="ARBA" id="ARBA00048414"/>
    </source>
</evidence>
<name>A0A6A6FCB9_9PEZI</name>
<comment type="catalytic activity">
    <reaction evidence="17">
        <text>(S)-2-amino-6-oxohexanoate + NADP(+) + H2O = L-2-aminoadipate + NADPH + 2 H(+)</text>
        <dbReference type="Rhea" id="RHEA:12304"/>
        <dbReference type="ChEBI" id="CHEBI:15377"/>
        <dbReference type="ChEBI" id="CHEBI:15378"/>
        <dbReference type="ChEBI" id="CHEBI:57783"/>
        <dbReference type="ChEBI" id="CHEBI:58321"/>
        <dbReference type="ChEBI" id="CHEBI:58349"/>
        <dbReference type="ChEBI" id="CHEBI:58672"/>
        <dbReference type="EC" id="1.2.1.31"/>
    </reaction>
</comment>
<dbReference type="Pfam" id="PF07993">
    <property type="entry name" value="NAD_binding_4"/>
    <property type="match status" value="1"/>
</dbReference>
<dbReference type="PROSITE" id="PS00455">
    <property type="entry name" value="AMP_BINDING"/>
    <property type="match status" value="1"/>
</dbReference>
<dbReference type="Pfam" id="PF00550">
    <property type="entry name" value="PP-binding"/>
    <property type="match status" value="1"/>
</dbReference>
<evidence type="ECO:0000259" key="19">
    <source>
        <dbReference type="PROSITE" id="PS50075"/>
    </source>
</evidence>
<feature type="region of interest" description="Disordered" evidence="18">
    <location>
        <begin position="557"/>
        <end position="578"/>
    </location>
</feature>
<comment type="similarity">
    <text evidence="4">Belongs to the ATP-dependent AMP-binding enzyme family.</text>
</comment>
<evidence type="ECO:0000256" key="6">
    <source>
        <dbReference type="ARBA" id="ARBA00013073"/>
    </source>
</evidence>
<dbReference type="PIRSF" id="PIRSF001617">
    <property type="entry name" value="Alpha-AR"/>
    <property type="match status" value="1"/>
</dbReference>
<dbReference type="NCBIfam" id="TIGR03443">
    <property type="entry name" value="alpha_am_amid"/>
    <property type="match status" value="1"/>
</dbReference>
<dbReference type="SUPFAM" id="SSF51735">
    <property type="entry name" value="NAD(P)-binding Rossmann-fold domains"/>
    <property type="match status" value="1"/>
</dbReference>
<dbReference type="GO" id="GO:0004043">
    <property type="term" value="F:L-aminoadipate-semialdehyde dehydrogenase [NAD(P)+] activity"/>
    <property type="evidence" value="ECO:0007669"/>
    <property type="project" value="UniProtKB-EC"/>
</dbReference>
<dbReference type="OrthoDB" id="329835at2759"/>
<dbReference type="InterPro" id="IPR010071">
    <property type="entry name" value="AA_adenyl_dom"/>
</dbReference>
<keyword evidence="8" id="KW-0597">Phosphoprotein</keyword>
<evidence type="ECO:0000256" key="1">
    <source>
        <dbReference type="ARBA" id="ARBA00001957"/>
    </source>
</evidence>
<dbReference type="Gene3D" id="1.10.1200.10">
    <property type="entry name" value="ACP-like"/>
    <property type="match status" value="1"/>
</dbReference>
<keyword evidence="9" id="KW-0028">Amino-acid biosynthesis</keyword>
<dbReference type="InterPro" id="IPR009081">
    <property type="entry name" value="PP-bd_ACP"/>
</dbReference>
<dbReference type="EMBL" id="ML992678">
    <property type="protein sequence ID" value="KAF2211056.1"/>
    <property type="molecule type" value="Genomic_DNA"/>
</dbReference>
<keyword evidence="10" id="KW-0521">NADP</keyword>
<evidence type="ECO:0000256" key="2">
    <source>
        <dbReference type="ARBA" id="ARBA00003499"/>
    </source>
</evidence>
<dbReference type="InterPro" id="IPR045851">
    <property type="entry name" value="AMP-bd_C_sf"/>
</dbReference>
<comment type="catalytic activity">
    <reaction evidence="15">
        <text>(S)-2-amino-6-oxohexanoate + AMP + diphosphate + NADP(+) = L-2-aminoadipate + ATP + NADPH + H(+)</text>
        <dbReference type="Rhea" id="RHEA:46936"/>
        <dbReference type="ChEBI" id="CHEBI:15378"/>
        <dbReference type="ChEBI" id="CHEBI:30616"/>
        <dbReference type="ChEBI" id="CHEBI:33019"/>
        <dbReference type="ChEBI" id="CHEBI:57783"/>
        <dbReference type="ChEBI" id="CHEBI:58321"/>
        <dbReference type="ChEBI" id="CHEBI:58349"/>
        <dbReference type="ChEBI" id="CHEBI:58672"/>
        <dbReference type="ChEBI" id="CHEBI:456215"/>
        <dbReference type="EC" id="1.2.1.95"/>
    </reaction>
</comment>
<feature type="domain" description="Carrier" evidence="19">
    <location>
        <begin position="653"/>
        <end position="732"/>
    </location>
</feature>
<dbReference type="EC" id="1.2.1.31" evidence="6"/>
<dbReference type="AlphaFoldDB" id="A0A6A6FCB9"/>
<sequence length="1189" mass="131920">MALDPNDVRPDPTSDLRWSDYRGAIHEIFAANAKNHPNRSCVVETASSTSPKRDFSYKTINESSNVVAHHLVSNGVQRGEVVMVYAYRGVDLVVAVMGVLKAGATFSVIDPAYPPDRQIIYLEVAQPRALVCIEKAKKEAGELAPIVRNYITEKLNLRTEVPGLMLNDDGTVTGGSLKDRPDCLQAQQAKKEDLPGVVVGPDSTPTLSFTSGSEGRPKGVKGRHFSLAYYFPWMSKRFNLTEKERFSMLSGIAHDPIQRDIFTPLFLGASLIVPPAEDITFDRLAHWASTNQISIMHLTPAMGQILLGSLEPKITSLHGAFFVGDILLKRDCRRLQQLAPNCRIKNMYGTTETQRAVSFYEIPSANEDATYLDKMGDVIPAGTGMLDVQLLVVDREKKERQCEVGEIGEIYVRAGGLAEEYLGDPEKNAQKFVSNWFVDPQKWIDEDIKRVEAAGHPEPWREHYKGPRDRMYRSGDLGRYMPDGNVECVGRADDQVKIRGFRIELGEIDTHLSQHPLIRENVTLVRRDHQEEQILVSYYVPDMVKWREWYAQQEEAASKQPATNVGLRGRRRESAKESHGIAQRMKIFDLLTQDARSRLKQKLPVYAVPTLFIPMLRLPLNPNGKVDKRALPFPEQADLLGSLPEATDLDKRTNTENELAKIWAEHLKIRNHTPETLPRDTSFYDLGGDSIMTVQIVPKINRKWQGIHVPMSVMAAGQPTLEKVAKFIDRSLDPIGLRLDAAEDDEDVEQTVHYADDLPSQIALLPQAISGGKMRSAINGLNILLTGATGFLGAYILHDAFMRKCPNHVYAHVRASNHADGLERIRRTCTAYGFWQEWWATEGVLEVVIGDLEKPNLGLSDADYKKVADDADLIIHNGARVHWLMPYENLKAANVTSTIEAIKLCATGKNKRLTFISSTSAVDTEHYVQQSDAGQPILETDPLEGSRQGLGTGYGQSKWVSEQIIREAGKRGLNAVIVRSGYVMGDPKTGVSNLDDFLVRMLKGCVQVGARPDMDNDINMVPVTRVARLINAVSFHSEAGTVAFVDAHPRPTFNAYLGALESYGYATPVEPYGSWRRKVEKYVEEDHSGKDELALLGLYHMVTGDLPAATKAPKVDDRNAQAALKADAALDANHTPDTVTTEATGAYLAFLVAKDFMSAPPNQATPLPKIELSKEQIEALNKVGGRGGS</sequence>
<evidence type="ECO:0000256" key="15">
    <source>
        <dbReference type="ARBA" id="ARBA00048260"/>
    </source>
</evidence>
<proteinExistence type="inferred from homology"/>
<dbReference type="Gene3D" id="3.40.50.12780">
    <property type="entry name" value="N-terminal domain of ligase-like"/>
    <property type="match status" value="1"/>
</dbReference>
<dbReference type="InterPro" id="IPR000873">
    <property type="entry name" value="AMP-dep_synth/lig_dom"/>
</dbReference>
<dbReference type="InterPro" id="IPR020845">
    <property type="entry name" value="AMP-binding_CS"/>
</dbReference>
<evidence type="ECO:0000256" key="17">
    <source>
        <dbReference type="ARBA" id="ARBA00049537"/>
    </source>
</evidence>
<keyword evidence="12" id="KW-0457">Lysine biosynthesis</keyword>
<dbReference type="PANTHER" id="PTHR44845:SF1">
    <property type="entry name" value="L-2-AMINOADIPATE REDUCTASE"/>
    <property type="match status" value="1"/>
</dbReference>
<evidence type="ECO:0000256" key="18">
    <source>
        <dbReference type="SAM" id="MobiDB-lite"/>
    </source>
</evidence>
<dbReference type="GO" id="GO:0019878">
    <property type="term" value="P:lysine biosynthetic process via aminoadipic acid"/>
    <property type="evidence" value="ECO:0007669"/>
    <property type="project" value="UniProtKB-UniPathway"/>
</dbReference>
<dbReference type="SUPFAM" id="SSF47336">
    <property type="entry name" value="ACP-like"/>
    <property type="match status" value="1"/>
</dbReference>
<evidence type="ECO:0000256" key="3">
    <source>
        <dbReference type="ARBA" id="ARBA00004827"/>
    </source>
</evidence>
<dbReference type="PROSITE" id="PS50075">
    <property type="entry name" value="CARRIER"/>
    <property type="match status" value="1"/>
</dbReference>
<dbReference type="NCBIfam" id="TIGR01733">
    <property type="entry name" value="AA-adenyl-dom"/>
    <property type="match status" value="1"/>
</dbReference>
<keyword evidence="11" id="KW-0560">Oxidoreductase</keyword>